<dbReference type="KEGG" id="ccz:CCALI_00356"/>
<organism evidence="1 2">
    <name type="scientific">Chthonomonas calidirosea (strain DSM 23976 / ICMP 18418 / T49)</name>
    <dbReference type="NCBI Taxonomy" id="1303518"/>
    <lineage>
        <taxon>Bacteria</taxon>
        <taxon>Bacillati</taxon>
        <taxon>Armatimonadota</taxon>
        <taxon>Chthonomonadia</taxon>
        <taxon>Chthonomonadales</taxon>
        <taxon>Chthonomonadaceae</taxon>
        <taxon>Chthonomonas</taxon>
    </lineage>
</organism>
<evidence type="ECO:0008006" key="3">
    <source>
        <dbReference type="Google" id="ProtNLM"/>
    </source>
</evidence>
<proteinExistence type="predicted"/>
<accession>S0EWR8</accession>
<sequence>MMPITPRKLKTAIRLLGSENWHAHTWATDVLQHADHLAYPLLITAASATTPSPRAIYAALLLHQLGYPEGGQQLVRLIDRPSSREGSCAPLLRHAVLKTVSPVPFLQKLASALAQLEQRPDLPRPLAHFHHNAQILLFLRSELPLPLLNRALLVRAIGGENLSVVRLILEEVCEPNLEHISLVRRDSATLLIGSTTKEQAMQVFINCLLHPNPAVQLTAMFGLKLLRLAHAINALYPIARDPSSPVREDAQNLIRFLNSQESDPFVLLRPIDEEQFAQASLLRASKAHQADLLRPLFPLPNPSERSTL</sequence>
<name>S0EWR8_CHTCT</name>
<dbReference type="eggNOG" id="COG1413">
    <property type="taxonomic scope" value="Bacteria"/>
</dbReference>
<dbReference type="EMBL" id="HF951689">
    <property type="protein sequence ID" value="CCW34193.1"/>
    <property type="molecule type" value="Genomic_DNA"/>
</dbReference>
<dbReference type="RefSeq" id="WP_016481756.1">
    <property type="nucleotide sequence ID" value="NC_021487.1"/>
</dbReference>
<dbReference type="AlphaFoldDB" id="S0EWR8"/>
<reference evidence="2" key="1">
    <citation type="submission" date="2013-03" db="EMBL/GenBank/DDBJ databases">
        <title>Genome sequence of Chthonomonas calidirosea, the first sequenced genome from the Armatimonadetes phylum (formally candidate division OP10).</title>
        <authorList>
            <person name="Lee K.C.Y."/>
            <person name="Morgan X.C."/>
            <person name="Dunfield P.F."/>
            <person name="Tamas I."/>
            <person name="Houghton K.M."/>
            <person name="Vyssotski M."/>
            <person name="Ryan J.L.J."/>
            <person name="Lagutin K."/>
            <person name="McDonald I.R."/>
            <person name="Stott M.B."/>
        </authorList>
    </citation>
    <scope>NUCLEOTIDE SEQUENCE [LARGE SCALE GENOMIC DNA]</scope>
    <source>
        <strain evidence="2">DSM 23976 / ICMP 18418 / T49</strain>
    </source>
</reference>
<dbReference type="HOGENOM" id="CLU_902242_0_0_0"/>
<evidence type="ECO:0000313" key="2">
    <source>
        <dbReference type="Proteomes" id="UP000014227"/>
    </source>
</evidence>
<protein>
    <recommendedName>
        <fullName evidence="3">HEAT repeat domain-containing protein</fullName>
    </recommendedName>
</protein>
<dbReference type="InterPro" id="IPR016024">
    <property type="entry name" value="ARM-type_fold"/>
</dbReference>
<dbReference type="SUPFAM" id="SSF48371">
    <property type="entry name" value="ARM repeat"/>
    <property type="match status" value="1"/>
</dbReference>
<dbReference type="InterPro" id="IPR011989">
    <property type="entry name" value="ARM-like"/>
</dbReference>
<dbReference type="PATRIC" id="fig|1303518.3.peg.363"/>
<dbReference type="Proteomes" id="UP000014227">
    <property type="component" value="Chromosome I"/>
</dbReference>
<gene>
    <name evidence="1" type="ORF">CCALI_00356</name>
</gene>
<dbReference type="STRING" id="454171.CP488_00801"/>
<keyword evidence="2" id="KW-1185">Reference proteome</keyword>
<evidence type="ECO:0000313" key="1">
    <source>
        <dbReference type="EMBL" id="CCW34193.1"/>
    </source>
</evidence>
<dbReference type="Gene3D" id="1.25.10.10">
    <property type="entry name" value="Leucine-rich Repeat Variant"/>
    <property type="match status" value="1"/>
</dbReference>
<dbReference type="InParanoid" id="S0EWR8"/>